<protein>
    <submittedName>
        <fullName evidence="1">Uncharacterized protein</fullName>
    </submittedName>
</protein>
<keyword evidence="2" id="KW-1185">Reference proteome</keyword>
<evidence type="ECO:0000313" key="2">
    <source>
        <dbReference type="Proteomes" id="UP000076798"/>
    </source>
</evidence>
<name>A0A165WI62_9AGAM</name>
<evidence type="ECO:0000313" key="1">
    <source>
        <dbReference type="EMBL" id="KZT31179.1"/>
    </source>
</evidence>
<dbReference type="Proteomes" id="UP000076798">
    <property type="component" value="Unassembled WGS sequence"/>
</dbReference>
<dbReference type="EMBL" id="KV428767">
    <property type="protein sequence ID" value="KZT31179.1"/>
    <property type="molecule type" value="Genomic_DNA"/>
</dbReference>
<reference evidence="1 2" key="1">
    <citation type="journal article" date="2016" name="Mol. Biol. Evol.">
        <title>Comparative Genomics of Early-Diverging Mushroom-Forming Fungi Provides Insights into the Origins of Lignocellulose Decay Capabilities.</title>
        <authorList>
            <person name="Nagy L.G."/>
            <person name="Riley R."/>
            <person name="Tritt A."/>
            <person name="Adam C."/>
            <person name="Daum C."/>
            <person name="Floudas D."/>
            <person name="Sun H."/>
            <person name="Yadav J.S."/>
            <person name="Pangilinan J."/>
            <person name="Larsson K.H."/>
            <person name="Matsuura K."/>
            <person name="Barry K."/>
            <person name="Labutti K."/>
            <person name="Kuo R."/>
            <person name="Ohm R.A."/>
            <person name="Bhattacharya S.S."/>
            <person name="Shirouzu T."/>
            <person name="Yoshinaga Y."/>
            <person name="Martin F.M."/>
            <person name="Grigoriev I.V."/>
            <person name="Hibbett D.S."/>
        </authorList>
    </citation>
    <scope>NUCLEOTIDE SEQUENCE [LARGE SCALE GENOMIC DNA]</scope>
    <source>
        <strain evidence="1 2">HHB10207 ss-3</strain>
    </source>
</reference>
<gene>
    <name evidence="1" type="ORF">SISSUDRAFT_1067999</name>
</gene>
<accession>A0A165WI62</accession>
<dbReference type="AlphaFoldDB" id="A0A165WI62"/>
<proteinExistence type="predicted"/>
<organism evidence="1 2">
    <name type="scientific">Sistotremastrum suecicum HHB10207 ss-3</name>
    <dbReference type="NCBI Taxonomy" id="1314776"/>
    <lineage>
        <taxon>Eukaryota</taxon>
        <taxon>Fungi</taxon>
        <taxon>Dikarya</taxon>
        <taxon>Basidiomycota</taxon>
        <taxon>Agaricomycotina</taxon>
        <taxon>Agaricomycetes</taxon>
        <taxon>Sistotremastrales</taxon>
        <taxon>Sistotremastraceae</taxon>
        <taxon>Sistotremastrum</taxon>
    </lineage>
</organism>
<sequence>MNTRSTPRPAILRIFFACFSPEATASARRYQVDSDNLMSLHSIVIQTVCRPKPSKTPSQFYHHELRLPTGGWICQFSSLDVFYLQNSASSYIGATCTKLPAKSLSESQSWRRVNDGGHNPSWDPNIVRTKLDNATLRVDFCGGDLGPAMLLLHGVLSGNVPCNPVDG</sequence>